<dbReference type="InterPro" id="IPR036465">
    <property type="entry name" value="vWFA_dom_sf"/>
</dbReference>
<dbReference type="GO" id="GO:0016567">
    <property type="term" value="P:protein ubiquitination"/>
    <property type="evidence" value="ECO:0007669"/>
    <property type="project" value="InterPro"/>
</dbReference>
<accession>A0A8W8LHZ3</accession>
<evidence type="ECO:0000313" key="3">
    <source>
        <dbReference type="Proteomes" id="UP000005408"/>
    </source>
</evidence>
<dbReference type="AlphaFoldDB" id="A0A8W8LHZ3"/>
<organism evidence="2 3">
    <name type="scientific">Magallana gigas</name>
    <name type="common">Pacific oyster</name>
    <name type="synonym">Crassostrea gigas</name>
    <dbReference type="NCBI Taxonomy" id="29159"/>
    <lineage>
        <taxon>Eukaryota</taxon>
        <taxon>Metazoa</taxon>
        <taxon>Spiralia</taxon>
        <taxon>Lophotrochozoa</taxon>
        <taxon>Mollusca</taxon>
        <taxon>Bivalvia</taxon>
        <taxon>Autobranchia</taxon>
        <taxon>Pteriomorphia</taxon>
        <taxon>Ostreida</taxon>
        <taxon>Ostreoidea</taxon>
        <taxon>Ostreidae</taxon>
        <taxon>Magallana</taxon>
    </lineage>
</organism>
<sequence length="370" mass="42465">MEIQSAEAHWIQRAYEEAKENIQRKHQHGTGICSVFILDTSESKAGEGVRQLKTAFLDILNEYESLHLDDNIAVIGCGKEVKFLHYFSNNYSSIKKCLGHTAVIHPLYIRARVVVISDGNPTGLDMSSSMETSETTTDTENVASNLLERFPNEAITESVVRREYLDYDIGREETVNQVCEILNEREVYRDEVDFAEHNYKERYSDMPCVGTRVRRGCHWNYENQDNLGVGTVIGHSERIGWLHVEWDNGSRILHQFGHDGIKEKYDIRVCDEPRHIPENQQIANGCLVRKGPDWRWGNQNGSEDSIGTVYRIIPTGEVYVRWPNGNKSNYRFGYKDSYDLIMCDPRDPEVAASYRLQLKIHKQSAKGGFP</sequence>
<dbReference type="EnsemblMetazoa" id="G28117.2">
    <property type="protein sequence ID" value="G28117.2:cds"/>
    <property type="gene ID" value="G28117"/>
</dbReference>
<evidence type="ECO:0000313" key="2">
    <source>
        <dbReference type="EnsemblMetazoa" id="G28117.2:cds"/>
    </source>
</evidence>
<protein>
    <recommendedName>
        <fullName evidence="1">MIB/HERC2 domain-containing protein</fullName>
    </recommendedName>
</protein>
<dbReference type="Pfam" id="PF06701">
    <property type="entry name" value="MIB_HERC2"/>
    <property type="match status" value="1"/>
</dbReference>
<dbReference type="SUPFAM" id="SSF53300">
    <property type="entry name" value="vWA-like"/>
    <property type="match status" value="1"/>
</dbReference>
<dbReference type="GO" id="GO:0046872">
    <property type="term" value="F:metal ion binding"/>
    <property type="evidence" value="ECO:0007669"/>
    <property type="project" value="InterPro"/>
</dbReference>
<evidence type="ECO:0000259" key="1">
    <source>
        <dbReference type="PROSITE" id="PS51416"/>
    </source>
</evidence>
<feature type="domain" description="MIB/HERC2" evidence="1">
    <location>
        <begin position="200"/>
        <end position="273"/>
    </location>
</feature>
<dbReference type="PANTHER" id="PTHR24202:SF4">
    <property type="entry name" value="E3 UBIQUITIN-PROTEIN LIGASE MIB2-RELATED"/>
    <property type="match status" value="1"/>
</dbReference>
<dbReference type="SUPFAM" id="SSF159034">
    <property type="entry name" value="Mib/herc2 domain-like"/>
    <property type="match status" value="2"/>
</dbReference>
<keyword evidence="3" id="KW-1185">Reference proteome</keyword>
<proteinExistence type="predicted"/>
<dbReference type="GO" id="GO:0004842">
    <property type="term" value="F:ubiquitin-protein transferase activity"/>
    <property type="evidence" value="ECO:0007669"/>
    <property type="project" value="InterPro"/>
</dbReference>
<dbReference type="InterPro" id="IPR010606">
    <property type="entry name" value="Mib_Herc2"/>
</dbReference>
<name>A0A8W8LHZ3_MAGGI</name>
<reference evidence="2" key="1">
    <citation type="submission" date="2022-08" db="UniProtKB">
        <authorList>
            <consortium name="EnsemblMetazoa"/>
        </authorList>
    </citation>
    <scope>IDENTIFICATION</scope>
    <source>
        <strain evidence="2">05x7-T-G4-1.051#20</strain>
    </source>
</reference>
<feature type="domain" description="MIB/HERC2" evidence="1">
    <location>
        <begin position="274"/>
        <end position="346"/>
    </location>
</feature>
<dbReference type="InterPro" id="IPR037252">
    <property type="entry name" value="Mib_Herc2_sf"/>
</dbReference>
<dbReference type="GO" id="GO:0005737">
    <property type="term" value="C:cytoplasm"/>
    <property type="evidence" value="ECO:0007669"/>
    <property type="project" value="TreeGrafter"/>
</dbReference>
<dbReference type="Gene3D" id="2.30.30.40">
    <property type="entry name" value="SH3 Domains"/>
    <property type="match status" value="2"/>
</dbReference>
<dbReference type="PROSITE" id="PS51416">
    <property type="entry name" value="MIB_HERC2"/>
    <property type="match status" value="2"/>
</dbReference>
<dbReference type="PANTHER" id="PTHR24202">
    <property type="entry name" value="E3 UBIQUITIN-PROTEIN LIGASE MIB2"/>
    <property type="match status" value="1"/>
</dbReference>
<dbReference type="Proteomes" id="UP000005408">
    <property type="component" value="Unassembled WGS sequence"/>
</dbReference>